<dbReference type="InterPro" id="IPR004147">
    <property type="entry name" value="ABC1_dom"/>
</dbReference>
<gene>
    <name evidence="4" type="ORF">CPRI1469_LOCUS8187</name>
    <name evidence="5" type="ORF">CPRI1469_LOCUS8188</name>
</gene>
<dbReference type="CDD" id="cd05121">
    <property type="entry name" value="ABC1_ADCK3-like"/>
    <property type="match status" value="1"/>
</dbReference>
<dbReference type="Pfam" id="PF03109">
    <property type="entry name" value="ABC1"/>
    <property type="match status" value="1"/>
</dbReference>
<dbReference type="PANTHER" id="PTHR10566">
    <property type="entry name" value="CHAPERONE-ACTIVITY OF BC1 COMPLEX CABC1 -RELATED"/>
    <property type="match status" value="1"/>
</dbReference>
<dbReference type="GO" id="GO:0005524">
    <property type="term" value="F:ATP binding"/>
    <property type="evidence" value="ECO:0007669"/>
    <property type="project" value="InterPro"/>
</dbReference>
<evidence type="ECO:0000259" key="3">
    <source>
        <dbReference type="PROSITE" id="PS50011"/>
    </source>
</evidence>
<dbReference type="PROSITE" id="PS50011">
    <property type="entry name" value="PROTEIN_KINASE_DOM"/>
    <property type="match status" value="1"/>
</dbReference>
<dbReference type="PANTHER" id="PTHR10566:SF123">
    <property type="entry name" value="PROTEIN KINASE SUPERFAMILY PROTEIN"/>
    <property type="match status" value="1"/>
</dbReference>
<protein>
    <recommendedName>
        <fullName evidence="3">Protein kinase domain-containing protein</fullName>
    </recommendedName>
</protein>
<name>A0A7S2T5C6_9CHLO</name>
<accession>A0A7S2T5C6</accession>
<sequence length="607" mass="67062">MTMAMVRAQRVTSGRWSCASPACEVSHASSVWFRGGGESPRQRRCCVRNARGRVVREEARVEVGVDHASAQGWSHGREDPAPLAPTPAGAAGEYDPHVLESYFKTRPVLVANRLLEVLAAGTRALASTAMFRSDRSKQYAAYREIVERLGPAFMKIAQTLSTRPDLIGEDLASELGSFQDRARPFSNRLAFEIMEEELGRPIQEVFQDIDENPVAAASLGQVYRAQLFPSSGHSSGKAVAVKVQRPGALEKIAVDIYILRGVLQAVKIMTGMTRDLRLIADEVGSGLYGELDYRIEAENAQAFAAAHQGLGYLVVPEPLPGLTTERVLTMEWVDGSSPANLFLDFVDDEEGAAKNPAAAEAELKLKKLVNMGVACSLNQLLKTGVMHADPHPGNLIYTDGGKLAYVDFGLLTRVEPRHRQGMLSSILHMSNGDWRGFVDDLDQLELLKPTVRKEDLERDFDEMMGKSTFKNFSKLLKVMAKLGVKYKFTLPPFYVLVVRSLATLEGIALQVDSEFKIVSAAVPQALVVLSESEALPTELFQSYLTGEMISKVLDVFEERREPRTNRKLFGLFRRVSRALLTKPAALLRFWCIALKTVVRRLLTNVAP</sequence>
<reference evidence="4" key="1">
    <citation type="submission" date="2021-01" db="EMBL/GenBank/DDBJ databases">
        <authorList>
            <person name="Corre E."/>
            <person name="Pelletier E."/>
            <person name="Niang G."/>
            <person name="Scheremetjew M."/>
            <person name="Finn R."/>
            <person name="Kale V."/>
            <person name="Holt S."/>
            <person name="Cochrane G."/>
            <person name="Meng A."/>
            <person name="Brown T."/>
            <person name="Cohen L."/>
        </authorList>
    </citation>
    <scope>NUCLEOTIDE SEQUENCE</scope>
    <source>
        <strain evidence="4">CCMP1205</strain>
    </source>
</reference>
<dbReference type="EMBL" id="HBHL01012511">
    <property type="protein sequence ID" value="CAD9719322.1"/>
    <property type="molecule type" value="Transcribed_RNA"/>
</dbReference>
<dbReference type="AlphaFoldDB" id="A0A7S2T5C6"/>
<dbReference type="GO" id="GO:0004672">
    <property type="term" value="F:protein kinase activity"/>
    <property type="evidence" value="ECO:0007669"/>
    <property type="project" value="InterPro"/>
</dbReference>
<feature type="domain" description="Protein kinase" evidence="3">
    <location>
        <begin position="208"/>
        <end position="607"/>
    </location>
</feature>
<dbReference type="EMBL" id="HBHL01012510">
    <property type="protein sequence ID" value="CAD9719321.1"/>
    <property type="molecule type" value="Transcribed_RNA"/>
</dbReference>
<evidence type="ECO:0000256" key="2">
    <source>
        <dbReference type="SAM" id="MobiDB-lite"/>
    </source>
</evidence>
<comment type="similarity">
    <text evidence="1">Belongs to the protein kinase superfamily. ADCK protein kinase family.</text>
</comment>
<evidence type="ECO:0000313" key="4">
    <source>
        <dbReference type="EMBL" id="CAD9719321.1"/>
    </source>
</evidence>
<evidence type="ECO:0000313" key="5">
    <source>
        <dbReference type="EMBL" id="CAD9719322.1"/>
    </source>
</evidence>
<feature type="region of interest" description="Disordered" evidence="2">
    <location>
        <begin position="69"/>
        <end position="89"/>
    </location>
</feature>
<dbReference type="SUPFAM" id="SSF56112">
    <property type="entry name" value="Protein kinase-like (PK-like)"/>
    <property type="match status" value="1"/>
</dbReference>
<dbReference type="InterPro" id="IPR050154">
    <property type="entry name" value="UbiB_kinase"/>
</dbReference>
<proteinExistence type="inferred from homology"/>
<dbReference type="InterPro" id="IPR011009">
    <property type="entry name" value="Kinase-like_dom_sf"/>
</dbReference>
<organism evidence="4">
    <name type="scientific">Chloropicon primus</name>
    <dbReference type="NCBI Taxonomy" id="1764295"/>
    <lineage>
        <taxon>Eukaryota</taxon>
        <taxon>Viridiplantae</taxon>
        <taxon>Chlorophyta</taxon>
        <taxon>Chloropicophyceae</taxon>
        <taxon>Chloropicales</taxon>
        <taxon>Chloropicaceae</taxon>
        <taxon>Chloropicon</taxon>
    </lineage>
</organism>
<evidence type="ECO:0000256" key="1">
    <source>
        <dbReference type="ARBA" id="ARBA00009670"/>
    </source>
</evidence>
<dbReference type="InterPro" id="IPR000719">
    <property type="entry name" value="Prot_kinase_dom"/>
</dbReference>